<organism evidence="5 6">
    <name type="scientific">Citricoccus nitrophenolicus</name>
    <dbReference type="NCBI Taxonomy" id="863575"/>
    <lineage>
        <taxon>Bacteria</taxon>
        <taxon>Bacillati</taxon>
        <taxon>Actinomycetota</taxon>
        <taxon>Actinomycetes</taxon>
        <taxon>Micrococcales</taxon>
        <taxon>Micrococcaceae</taxon>
        <taxon>Citricoccus</taxon>
    </lineage>
</organism>
<dbReference type="InterPro" id="IPR001119">
    <property type="entry name" value="SLH_dom"/>
</dbReference>
<keyword evidence="2" id="KW-0677">Repeat</keyword>
<feature type="domain" description="SLH" evidence="4">
    <location>
        <begin position="495"/>
        <end position="545"/>
    </location>
</feature>
<evidence type="ECO:0000313" key="5">
    <source>
        <dbReference type="EMBL" id="MEO9246674.1"/>
    </source>
</evidence>
<dbReference type="EMBL" id="JBDXMX010000001">
    <property type="protein sequence ID" value="MEO9246674.1"/>
    <property type="molecule type" value="Genomic_DNA"/>
</dbReference>
<comment type="caution">
    <text evidence="5">The sequence shown here is derived from an EMBL/GenBank/DDBJ whole genome shotgun (WGS) entry which is preliminary data.</text>
</comment>
<dbReference type="PANTHER" id="PTHR46652">
    <property type="entry name" value="LEUCINE-RICH REPEAT AND IQ DOMAIN-CONTAINING PROTEIN 1-RELATED"/>
    <property type="match status" value="1"/>
</dbReference>
<dbReference type="Proteomes" id="UP001484097">
    <property type="component" value="Unassembled WGS sequence"/>
</dbReference>
<evidence type="ECO:0000313" key="6">
    <source>
        <dbReference type="Proteomes" id="UP001484097"/>
    </source>
</evidence>
<dbReference type="InterPro" id="IPR032675">
    <property type="entry name" value="LRR_dom_sf"/>
</dbReference>
<keyword evidence="6" id="KW-1185">Reference proteome</keyword>
<evidence type="ECO:0000256" key="1">
    <source>
        <dbReference type="ARBA" id="ARBA00022614"/>
    </source>
</evidence>
<dbReference type="InterPro" id="IPR001611">
    <property type="entry name" value="Leu-rich_rpt"/>
</dbReference>
<accession>A0ABV0IES6</accession>
<dbReference type="InterPro" id="IPR050836">
    <property type="entry name" value="SDS22/Internalin_LRR"/>
</dbReference>
<dbReference type="PANTHER" id="PTHR46652:SF3">
    <property type="entry name" value="LEUCINE-RICH REPEAT-CONTAINING PROTEIN 9"/>
    <property type="match status" value="1"/>
</dbReference>
<protein>
    <submittedName>
        <fullName evidence="5">S-layer homology domain-containing protein</fullName>
    </submittedName>
</protein>
<feature type="chain" id="PRO_5045649620" evidence="3">
    <location>
        <begin position="35"/>
        <end position="545"/>
    </location>
</feature>
<evidence type="ECO:0000256" key="3">
    <source>
        <dbReference type="SAM" id="SignalP"/>
    </source>
</evidence>
<evidence type="ECO:0000259" key="4">
    <source>
        <dbReference type="PROSITE" id="PS51272"/>
    </source>
</evidence>
<feature type="domain" description="SLH" evidence="4">
    <location>
        <begin position="434"/>
        <end position="494"/>
    </location>
</feature>
<feature type="signal peptide" evidence="3">
    <location>
        <begin position="1"/>
        <end position="34"/>
    </location>
</feature>
<dbReference type="SUPFAM" id="SSF52058">
    <property type="entry name" value="L domain-like"/>
    <property type="match status" value="1"/>
</dbReference>
<evidence type="ECO:0000256" key="2">
    <source>
        <dbReference type="ARBA" id="ARBA00022737"/>
    </source>
</evidence>
<dbReference type="Gene3D" id="3.80.10.10">
    <property type="entry name" value="Ribonuclease Inhibitor"/>
    <property type="match status" value="1"/>
</dbReference>
<gene>
    <name evidence="5" type="ORF">ABDK96_03165</name>
</gene>
<dbReference type="PROSITE" id="PS51450">
    <property type="entry name" value="LRR"/>
    <property type="match status" value="2"/>
</dbReference>
<sequence>MTRTRLEPGWLTRVLTAAAALTLLTPAAAVPAQAAGVDIPDPVFRACLSHHLSQPSNDPITAAELAGLEDVDCQPWRWDDDGLQIRDITGAEHLTGLTALSIAENQVSDLTPLAGLIDLEYLAVNSNEALVDIAPLADLTNLSILDLFGNDITDVEPLRDMVQLEELYIAATPAGAGISDISPLAGLTRLTTLMIAQGTFSDLTPLSNMKDLADLTLCGCAAPNGGNNVSDLTPLADLPNLKYLFLDDNRITDASPMAHAVAERGLHVLAEYQNHDVEATVGETVRMPTVKDTRAQTVAPLSCTGPSGPCLTSLVSDGGTPAFTAPAAGQYVIEYDGEDYDHFSLTLTITATVAETPVDPTDPVDPIGPIQEFTDVTEDHNFFDEITWLAGENITTGYADGSFGPGLHITRGQMAAFLYRMAGEPEFTVPAVSPFQDVETTDSFYRAIAWMGERDITTGYADGSYGPVDTVTRGQMAAFIHRHAGSPAVTTGSDFADVPDGSTFDTPISWLVQEEITLGYASGAYGTHDAVTRGQMAAFLYRFHH</sequence>
<reference evidence="5 6" key="1">
    <citation type="submission" date="2024-05" db="EMBL/GenBank/DDBJ databases">
        <authorList>
            <person name="Yi C."/>
        </authorList>
    </citation>
    <scope>NUCLEOTIDE SEQUENCE [LARGE SCALE GENOMIC DNA]</scope>
    <source>
        <strain evidence="5 6">XS13</strain>
    </source>
</reference>
<dbReference type="PROSITE" id="PS51272">
    <property type="entry name" value="SLH"/>
    <property type="match status" value="3"/>
</dbReference>
<keyword evidence="3" id="KW-0732">Signal</keyword>
<feature type="domain" description="SLH" evidence="4">
    <location>
        <begin position="369"/>
        <end position="432"/>
    </location>
</feature>
<dbReference type="Pfam" id="PF00395">
    <property type="entry name" value="SLH"/>
    <property type="match status" value="3"/>
</dbReference>
<keyword evidence="1" id="KW-0433">Leucine-rich repeat</keyword>
<dbReference type="RefSeq" id="WP_347918886.1">
    <property type="nucleotide sequence ID" value="NZ_JBDXMX010000001.1"/>
</dbReference>
<name>A0ABV0IES6_9MICC</name>
<proteinExistence type="predicted"/>